<dbReference type="Proteomes" id="UP000547614">
    <property type="component" value="Unassembled WGS sequence"/>
</dbReference>
<evidence type="ECO:0000256" key="5">
    <source>
        <dbReference type="ARBA" id="ARBA00023237"/>
    </source>
</evidence>
<keyword evidence="9" id="KW-1185">Reference proteome</keyword>
<proteinExistence type="predicted"/>
<comment type="caution">
    <text evidence="8">The sequence shown here is derived from an EMBL/GenBank/DDBJ whole genome shotgun (WGS) entry which is preliminary data.</text>
</comment>
<dbReference type="Pfam" id="PF13627">
    <property type="entry name" value="LptM_cons"/>
    <property type="match status" value="1"/>
</dbReference>
<evidence type="ECO:0000256" key="4">
    <source>
        <dbReference type="ARBA" id="ARBA00023139"/>
    </source>
</evidence>
<reference evidence="8 9" key="1">
    <citation type="submission" date="2020-08" db="EMBL/GenBank/DDBJ databases">
        <title>Genomic Encyclopedia of Type Strains, Phase III (KMG-III): the genomes of soil and plant-associated and newly described type strains.</title>
        <authorList>
            <person name="Whitman W."/>
        </authorList>
    </citation>
    <scope>NUCLEOTIDE SEQUENCE [LARGE SCALE GENOMIC DNA]</scope>
    <source>
        <strain evidence="8 9">CECT 7282</strain>
    </source>
</reference>
<keyword evidence="6 8" id="KW-0449">Lipoprotein</keyword>
<keyword evidence="3" id="KW-0472">Membrane</keyword>
<evidence type="ECO:0000256" key="1">
    <source>
        <dbReference type="ARBA" id="ARBA00004459"/>
    </source>
</evidence>
<evidence type="ECO:0000256" key="7">
    <source>
        <dbReference type="SAM" id="SignalP"/>
    </source>
</evidence>
<evidence type="ECO:0000313" key="9">
    <source>
        <dbReference type="Proteomes" id="UP000547614"/>
    </source>
</evidence>
<dbReference type="InterPro" id="IPR032831">
    <property type="entry name" value="LptM_cons"/>
</dbReference>
<comment type="subcellular location">
    <subcellularLocation>
        <location evidence="1">Cell outer membrane</location>
        <topology evidence="1">Lipid-anchor</topology>
    </subcellularLocation>
</comment>
<feature type="chain" id="PRO_5032407046" evidence="7">
    <location>
        <begin position="22"/>
        <end position="46"/>
    </location>
</feature>
<organism evidence="8 9">
    <name type="scientific">Halomonas cerina</name>
    <dbReference type="NCBI Taxonomy" id="447424"/>
    <lineage>
        <taxon>Bacteria</taxon>
        <taxon>Pseudomonadati</taxon>
        <taxon>Pseudomonadota</taxon>
        <taxon>Gammaproteobacteria</taxon>
        <taxon>Oceanospirillales</taxon>
        <taxon>Halomonadaceae</taxon>
        <taxon>Halomonas</taxon>
    </lineage>
</organism>
<dbReference type="NCBIfam" id="NF047847">
    <property type="entry name" value="SS_mature_LptM"/>
    <property type="match status" value="1"/>
</dbReference>
<feature type="signal peptide" evidence="7">
    <location>
        <begin position="1"/>
        <end position="21"/>
    </location>
</feature>
<dbReference type="GO" id="GO:0009279">
    <property type="term" value="C:cell outer membrane"/>
    <property type="evidence" value="ECO:0007669"/>
    <property type="project" value="UniProtKB-SubCell"/>
</dbReference>
<name>A0A839VCJ7_9GAMM</name>
<evidence type="ECO:0000256" key="6">
    <source>
        <dbReference type="ARBA" id="ARBA00023288"/>
    </source>
</evidence>
<accession>A0A839VCJ7</accession>
<dbReference type="AlphaFoldDB" id="A0A839VCJ7"/>
<keyword evidence="2 7" id="KW-0732">Signal</keyword>
<evidence type="ECO:0000313" key="8">
    <source>
        <dbReference type="EMBL" id="MBB3190236.1"/>
    </source>
</evidence>
<protein>
    <submittedName>
        <fullName evidence="8">Putative small lipoprotein YifL</fullName>
    </submittedName>
</protein>
<evidence type="ECO:0000256" key="2">
    <source>
        <dbReference type="ARBA" id="ARBA00022729"/>
    </source>
</evidence>
<sequence>MRRRLLAALALALALAGCGQKGPLYLPDDEAAADRYGAPETTEDEN</sequence>
<dbReference type="RefSeq" id="WP_183324968.1">
    <property type="nucleotide sequence ID" value="NZ_JACHXP010000005.1"/>
</dbReference>
<dbReference type="PROSITE" id="PS51257">
    <property type="entry name" value="PROKAR_LIPOPROTEIN"/>
    <property type="match status" value="1"/>
</dbReference>
<gene>
    <name evidence="8" type="ORF">FHR94_001467</name>
</gene>
<keyword evidence="4" id="KW-0564">Palmitate</keyword>
<keyword evidence="5" id="KW-0998">Cell outer membrane</keyword>
<dbReference type="EMBL" id="JACHXP010000005">
    <property type="protein sequence ID" value="MBB3190236.1"/>
    <property type="molecule type" value="Genomic_DNA"/>
</dbReference>
<evidence type="ECO:0000256" key="3">
    <source>
        <dbReference type="ARBA" id="ARBA00023136"/>
    </source>
</evidence>